<keyword evidence="6" id="KW-0808">Transferase</keyword>
<dbReference type="EMBL" id="JAAIUV010000014">
    <property type="protein sequence ID" value="NEX79239.1"/>
    <property type="molecule type" value="Genomic_DNA"/>
</dbReference>
<evidence type="ECO:0000256" key="14">
    <source>
        <dbReference type="SAM" id="Coils"/>
    </source>
</evidence>
<evidence type="ECO:0000256" key="7">
    <source>
        <dbReference type="ARBA" id="ARBA00022692"/>
    </source>
</evidence>
<dbReference type="InterPro" id="IPR036097">
    <property type="entry name" value="HisK_dim/P_sf"/>
</dbReference>
<evidence type="ECO:0000256" key="9">
    <source>
        <dbReference type="ARBA" id="ARBA00022777"/>
    </source>
</evidence>
<dbReference type="SMART" id="SM00388">
    <property type="entry name" value="HisKA"/>
    <property type="match status" value="1"/>
</dbReference>
<keyword evidence="11 15" id="KW-1133">Transmembrane helix</keyword>
<comment type="catalytic activity">
    <reaction evidence="1">
        <text>ATP + protein L-histidine = ADP + protein N-phospho-L-histidine.</text>
        <dbReference type="EC" id="2.7.13.3"/>
    </reaction>
</comment>
<organism evidence="18 19">
    <name type="scientific">Neobacillus thermocopriae</name>
    <dbReference type="NCBI Taxonomy" id="1215031"/>
    <lineage>
        <taxon>Bacteria</taxon>
        <taxon>Bacillati</taxon>
        <taxon>Bacillota</taxon>
        <taxon>Bacilli</taxon>
        <taxon>Bacillales</taxon>
        <taxon>Bacillaceae</taxon>
        <taxon>Neobacillus</taxon>
    </lineage>
</organism>
<dbReference type="InterPro" id="IPR036890">
    <property type="entry name" value="HATPase_C_sf"/>
</dbReference>
<gene>
    <name evidence="18" type="ORF">G4Z05_10170</name>
</gene>
<dbReference type="Gene3D" id="6.10.340.10">
    <property type="match status" value="1"/>
</dbReference>
<dbReference type="CDD" id="cd06225">
    <property type="entry name" value="HAMP"/>
    <property type="match status" value="1"/>
</dbReference>
<dbReference type="CDD" id="cd00075">
    <property type="entry name" value="HATPase"/>
    <property type="match status" value="1"/>
</dbReference>
<keyword evidence="14" id="KW-0175">Coiled coil</keyword>
<dbReference type="Gene3D" id="3.30.565.10">
    <property type="entry name" value="Histidine kinase-like ATPase, C-terminal domain"/>
    <property type="match status" value="1"/>
</dbReference>
<evidence type="ECO:0000256" key="1">
    <source>
        <dbReference type="ARBA" id="ARBA00000085"/>
    </source>
</evidence>
<evidence type="ECO:0000256" key="12">
    <source>
        <dbReference type="ARBA" id="ARBA00023012"/>
    </source>
</evidence>
<dbReference type="PROSITE" id="PS50885">
    <property type="entry name" value="HAMP"/>
    <property type="match status" value="1"/>
</dbReference>
<feature type="transmembrane region" description="Helical" evidence="15">
    <location>
        <begin position="6"/>
        <end position="27"/>
    </location>
</feature>
<dbReference type="SMART" id="SM00387">
    <property type="entry name" value="HATPase_c"/>
    <property type="match status" value="1"/>
</dbReference>
<evidence type="ECO:0000313" key="19">
    <source>
        <dbReference type="Proteomes" id="UP000481621"/>
    </source>
</evidence>
<dbReference type="SUPFAM" id="SSF55874">
    <property type="entry name" value="ATPase domain of HSP90 chaperone/DNA topoisomerase II/histidine kinase"/>
    <property type="match status" value="1"/>
</dbReference>
<keyword evidence="12" id="KW-0902">Two-component regulatory system</keyword>
<name>A0A6B3TSA5_9BACI</name>
<dbReference type="PANTHER" id="PTHR45528">
    <property type="entry name" value="SENSOR HISTIDINE KINASE CPXA"/>
    <property type="match status" value="1"/>
</dbReference>
<evidence type="ECO:0000256" key="6">
    <source>
        <dbReference type="ARBA" id="ARBA00022679"/>
    </source>
</evidence>
<keyword evidence="19" id="KW-1185">Reference proteome</keyword>
<dbReference type="InterPro" id="IPR005467">
    <property type="entry name" value="His_kinase_dom"/>
</dbReference>
<keyword evidence="4" id="KW-1003">Cell membrane</keyword>
<dbReference type="InterPro" id="IPR003660">
    <property type="entry name" value="HAMP_dom"/>
</dbReference>
<dbReference type="Proteomes" id="UP000481621">
    <property type="component" value="Unassembled WGS sequence"/>
</dbReference>
<dbReference type="EC" id="2.7.13.3" evidence="3"/>
<dbReference type="Gene3D" id="1.10.287.130">
    <property type="match status" value="1"/>
</dbReference>
<keyword evidence="10" id="KW-0067">ATP-binding</keyword>
<keyword evidence="9 18" id="KW-0418">Kinase</keyword>
<evidence type="ECO:0000256" key="4">
    <source>
        <dbReference type="ARBA" id="ARBA00022475"/>
    </source>
</evidence>
<dbReference type="FunFam" id="1.10.287.130:FF:000001">
    <property type="entry name" value="Two-component sensor histidine kinase"/>
    <property type="match status" value="1"/>
</dbReference>
<evidence type="ECO:0000313" key="18">
    <source>
        <dbReference type="EMBL" id="NEX79239.1"/>
    </source>
</evidence>
<evidence type="ECO:0000256" key="3">
    <source>
        <dbReference type="ARBA" id="ARBA00012438"/>
    </source>
</evidence>
<feature type="domain" description="Histidine kinase" evidence="16">
    <location>
        <begin position="241"/>
        <end position="456"/>
    </location>
</feature>
<dbReference type="GO" id="GO:0000155">
    <property type="term" value="F:phosphorelay sensor kinase activity"/>
    <property type="evidence" value="ECO:0007669"/>
    <property type="project" value="InterPro"/>
</dbReference>
<accession>A0A6B3TSA5</accession>
<dbReference type="SUPFAM" id="SSF158472">
    <property type="entry name" value="HAMP domain-like"/>
    <property type="match status" value="1"/>
</dbReference>
<dbReference type="SUPFAM" id="SSF47384">
    <property type="entry name" value="Homodimeric domain of signal transducing histidine kinase"/>
    <property type="match status" value="1"/>
</dbReference>
<sequence length="456" mass="52099">MMKISLKLGVWFFICILIIETTSMMYLHRHVIESRAMQELNSLKERGNSHRDVLEISSDSSTLHHIALMESKTDTEVVIKNSRGEIIESSVSIDSNIKRIINQPIHNVPRNGQILQSNLKGKKYIATVSPINGENGIKGYVYMFKSTDQVQTLISQLNKHFILASILILFFMLITVFFLSRALTKPLISMNDATKKLSKGDFSVSLPNMSKDEIGELSRSIQTLANDLNHLKQERNEFLASVSHELRTPLTYIKGYSDIGRRLSLEEKERIHYFNIIHEESEHLEQLVKELFDLARLDQNAFSIDRKRVHICSYLQSIMERVLPAFKEKLIQLKLDCEDNLYFSIDPIRFDQVFLNLLDNALKYSNENSTTQIKAFKMNDSIHISIEDEGIGIPKEDLPYIFNRLYRVDKSRSRATGGFGLGLAIVKEIVEAHGGEISVKSKVGKGTCFTLVLKED</sequence>
<evidence type="ECO:0000259" key="17">
    <source>
        <dbReference type="PROSITE" id="PS50885"/>
    </source>
</evidence>
<keyword evidence="5" id="KW-0597">Phosphoprotein</keyword>
<evidence type="ECO:0000256" key="13">
    <source>
        <dbReference type="ARBA" id="ARBA00023136"/>
    </source>
</evidence>
<evidence type="ECO:0000256" key="15">
    <source>
        <dbReference type="SAM" id="Phobius"/>
    </source>
</evidence>
<dbReference type="AlphaFoldDB" id="A0A6B3TSA5"/>
<dbReference type="CDD" id="cd00082">
    <property type="entry name" value="HisKA"/>
    <property type="match status" value="1"/>
</dbReference>
<feature type="coiled-coil region" evidence="14">
    <location>
        <begin position="214"/>
        <end position="241"/>
    </location>
</feature>
<dbReference type="Pfam" id="PF00512">
    <property type="entry name" value="HisKA"/>
    <property type="match status" value="1"/>
</dbReference>
<keyword evidence="7 15" id="KW-0812">Transmembrane</keyword>
<dbReference type="InterPro" id="IPR004358">
    <property type="entry name" value="Sig_transdc_His_kin-like_C"/>
</dbReference>
<dbReference type="InterPro" id="IPR003594">
    <property type="entry name" value="HATPase_dom"/>
</dbReference>
<reference evidence="18" key="1">
    <citation type="submission" date="2020-02" db="EMBL/GenBank/DDBJ databases">
        <title>Bacillus sedimentmangrovi sp. nov., isolated from sediment of the mangrove ecosystem.</title>
        <authorList>
            <person name="Liu G."/>
        </authorList>
    </citation>
    <scope>NUCLEOTIDE SEQUENCE [LARGE SCALE GENOMIC DNA]</scope>
    <source>
        <strain evidence="18">SgZ-7</strain>
    </source>
</reference>
<dbReference type="GO" id="GO:0005886">
    <property type="term" value="C:plasma membrane"/>
    <property type="evidence" value="ECO:0007669"/>
    <property type="project" value="UniProtKB-SubCell"/>
</dbReference>
<dbReference type="PROSITE" id="PS50109">
    <property type="entry name" value="HIS_KIN"/>
    <property type="match status" value="1"/>
</dbReference>
<feature type="transmembrane region" description="Helical" evidence="15">
    <location>
        <begin position="161"/>
        <end position="180"/>
    </location>
</feature>
<evidence type="ECO:0000256" key="11">
    <source>
        <dbReference type="ARBA" id="ARBA00022989"/>
    </source>
</evidence>
<feature type="domain" description="HAMP" evidence="17">
    <location>
        <begin position="181"/>
        <end position="233"/>
    </location>
</feature>
<keyword evidence="13 15" id="KW-0472">Membrane</keyword>
<dbReference type="PRINTS" id="PR00344">
    <property type="entry name" value="BCTRLSENSOR"/>
</dbReference>
<comment type="subcellular location">
    <subcellularLocation>
        <location evidence="2">Cell membrane</location>
        <topology evidence="2">Multi-pass membrane protein</topology>
    </subcellularLocation>
</comment>
<evidence type="ECO:0000259" key="16">
    <source>
        <dbReference type="PROSITE" id="PS50109"/>
    </source>
</evidence>
<dbReference type="InterPro" id="IPR050398">
    <property type="entry name" value="HssS/ArlS-like"/>
</dbReference>
<comment type="caution">
    <text evidence="18">The sequence shown here is derived from an EMBL/GenBank/DDBJ whole genome shotgun (WGS) entry which is preliminary data.</text>
</comment>
<keyword evidence="8" id="KW-0547">Nucleotide-binding</keyword>
<dbReference type="FunFam" id="3.30.565.10:FF:000006">
    <property type="entry name" value="Sensor histidine kinase WalK"/>
    <property type="match status" value="1"/>
</dbReference>
<dbReference type="Pfam" id="PF02518">
    <property type="entry name" value="HATPase_c"/>
    <property type="match status" value="1"/>
</dbReference>
<dbReference type="PANTHER" id="PTHR45528:SF1">
    <property type="entry name" value="SENSOR HISTIDINE KINASE CPXA"/>
    <property type="match status" value="1"/>
</dbReference>
<evidence type="ECO:0000256" key="2">
    <source>
        <dbReference type="ARBA" id="ARBA00004651"/>
    </source>
</evidence>
<evidence type="ECO:0000256" key="10">
    <source>
        <dbReference type="ARBA" id="ARBA00022840"/>
    </source>
</evidence>
<protein>
    <recommendedName>
        <fullName evidence="3">histidine kinase</fullName>
        <ecNumber evidence="3">2.7.13.3</ecNumber>
    </recommendedName>
</protein>
<dbReference type="InterPro" id="IPR003661">
    <property type="entry name" value="HisK_dim/P_dom"/>
</dbReference>
<dbReference type="GO" id="GO:0005524">
    <property type="term" value="F:ATP binding"/>
    <property type="evidence" value="ECO:0007669"/>
    <property type="project" value="UniProtKB-KW"/>
</dbReference>
<proteinExistence type="predicted"/>
<dbReference type="SMART" id="SM00304">
    <property type="entry name" value="HAMP"/>
    <property type="match status" value="1"/>
</dbReference>
<evidence type="ECO:0000256" key="8">
    <source>
        <dbReference type="ARBA" id="ARBA00022741"/>
    </source>
</evidence>
<dbReference type="Pfam" id="PF00672">
    <property type="entry name" value="HAMP"/>
    <property type="match status" value="1"/>
</dbReference>
<evidence type="ECO:0000256" key="5">
    <source>
        <dbReference type="ARBA" id="ARBA00022553"/>
    </source>
</evidence>